<evidence type="ECO:0000256" key="2">
    <source>
        <dbReference type="ARBA" id="ARBA00023295"/>
    </source>
</evidence>
<dbReference type="InterPro" id="IPR053850">
    <property type="entry name" value="Glyco_hydro_123_N_2"/>
</dbReference>
<dbReference type="InterPro" id="IPR013784">
    <property type="entry name" value="Carb-bd-like_fold"/>
</dbReference>
<dbReference type="InterPro" id="IPR008979">
    <property type="entry name" value="Galactose-bd-like_sf"/>
</dbReference>
<feature type="domain" description="F5/8 type C" evidence="4">
    <location>
        <begin position="1033"/>
        <end position="1177"/>
    </location>
</feature>
<name>A0A6I1MSP2_9CLOT</name>
<evidence type="ECO:0000259" key="4">
    <source>
        <dbReference type="PROSITE" id="PS50022"/>
    </source>
</evidence>
<dbReference type="Pfam" id="PF13088">
    <property type="entry name" value="BNR_2"/>
    <property type="match status" value="1"/>
</dbReference>
<dbReference type="Pfam" id="PF22633">
    <property type="entry name" value="F5_F8_type_C_2"/>
    <property type="match status" value="2"/>
</dbReference>
<dbReference type="InterPro" id="IPR011040">
    <property type="entry name" value="Sialidase"/>
</dbReference>
<dbReference type="SUPFAM" id="SSF49464">
    <property type="entry name" value="Carboxypeptidase regulatory domain-like"/>
    <property type="match status" value="2"/>
</dbReference>
<keyword evidence="2" id="KW-0326">Glycosidase</keyword>
<keyword evidence="1" id="KW-0245">EGF-like domain</keyword>
<dbReference type="InterPro" id="IPR025150">
    <property type="entry name" value="GH123_cat"/>
</dbReference>
<dbReference type="GO" id="GO:0016798">
    <property type="term" value="F:hydrolase activity, acting on glycosyl bonds"/>
    <property type="evidence" value="ECO:0007669"/>
    <property type="project" value="UniProtKB-KW"/>
</dbReference>
<gene>
    <name evidence="6" type="ORF">GBZ86_05715</name>
</gene>
<dbReference type="GO" id="GO:0030246">
    <property type="term" value="F:carbohydrate binding"/>
    <property type="evidence" value="ECO:0007669"/>
    <property type="project" value="InterPro"/>
</dbReference>
<dbReference type="SUPFAM" id="SSF49452">
    <property type="entry name" value="Starch-binding domain-like"/>
    <property type="match status" value="1"/>
</dbReference>
<dbReference type="PANTHER" id="PTHR45713:SF6">
    <property type="entry name" value="F5_8 TYPE C DOMAIN-CONTAINING PROTEIN"/>
    <property type="match status" value="1"/>
</dbReference>
<feature type="domain" description="F5/8 type C" evidence="4">
    <location>
        <begin position="1873"/>
        <end position="2016"/>
    </location>
</feature>
<evidence type="ECO:0000256" key="3">
    <source>
        <dbReference type="SAM" id="MobiDB-lite"/>
    </source>
</evidence>
<dbReference type="InterPro" id="IPR051941">
    <property type="entry name" value="BG_Antigen-Binding_Lectin"/>
</dbReference>
<keyword evidence="7" id="KW-1185">Reference proteome</keyword>
<dbReference type="CDD" id="cd15482">
    <property type="entry name" value="Sialidase_non-viral"/>
    <property type="match status" value="1"/>
</dbReference>
<proteinExistence type="predicted"/>
<dbReference type="InterPro" id="IPR008969">
    <property type="entry name" value="CarboxyPept-like_regulatory"/>
</dbReference>
<dbReference type="PANTHER" id="PTHR45713">
    <property type="entry name" value="FTP DOMAIN-CONTAINING PROTEIN"/>
    <property type="match status" value="1"/>
</dbReference>
<dbReference type="SUPFAM" id="SSF49899">
    <property type="entry name" value="Concanavalin A-like lectins/glucanases"/>
    <property type="match status" value="1"/>
</dbReference>
<dbReference type="InterPro" id="IPR036278">
    <property type="entry name" value="Sialidase_sf"/>
</dbReference>
<dbReference type="Proteomes" id="UP000430345">
    <property type="component" value="Unassembled WGS sequence"/>
</dbReference>
<feature type="domain" description="F5/8 type C" evidence="4">
    <location>
        <begin position="2713"/>
        <end position="2856"/>
    </location>
</feature>
<dbReference type="Pfam" id="PF13620">
    <property type="entry name" value="CarboxypepD_reg"/>
    <property type="match status" value="2"/>
</dbReference>
<feature type="region of interest" description="Disordered" evidence="3">
    <location>
        <begin position="2728"/>
        <end position="2747"/>
    </location>
</feature>
<evidence type="ECO:0000259" key="5">
    <source>
        <dbReference type="PROSITE" id="PS50025"/>
    </source>
</evidence>
<dbReference type="Pfam" id="PF13320">
    <property type="entry name" value="GH123_cat"/>
    <property type="match status" value="2"/>
</dbReference>
<comment type="caution">
    <text evidence="6">The sequence shown here is derived from an EMBL/GenBank/DDBJ whole genome shotgun (WGS) entry which is preliminary data.</text>
</comment>
<dbReference type="RefSeq" id="WP_152888624.1">
    <property type="nucleotide sequence ID" value="NZ_WHJC01000052.1"/>
</dbReference>
<dbReference type="Pfam" id="PF13385">
    <property type="entry name" value="Laminin_G_3"/>
    <property type="match status" value="1"/>
</dbReference>
<evidence type="ECO:0000313" key="7">
    <source>
        <dbReference type="Proteomes" id="UP000430345"/>
    </source>
</evidence>
<dbReference type="SUPFAM" id="SSF49785">
    <property type="entry name" value="Galactose-binding domain-like"/>
    <property type="match status" value="3"/>
</dbReference>
<dbReference type="Pfam" id="PF22680">
    <property type="entry name" value="Glyco_hydro_123_N_2"/>
    <property type="match status" value="2"/>
</dbReference>
<dbReference type="Gene3D" id="2.60.40.1120">
    <property type="entry name" value="Carboxypeptidase-like, regulatory domain"/>
    <property type="match status" value="2"/>
</dbReference>
<dbReference type="InterPro" id="IPR001791">
    <property type="entry name" value="Laminin_G"/>
</dbReference>
<sequence length="2859" mass="325268">MQIRKDRFDSEQSKIVRVSGKGSEAWLDMQVNFNNKDINIGSSISGKVTDSNNNGIEGAIVKLMDENLQPLSNAMTDENGNYIITSIPYSNTYTMMAISEGKELKQIPVFTISLGENKIINFTLQSDTNVNLGIISGTLLDINSRGITGAIILLYDIENGIENLKAITYTDTSGIFVFNELMTGNYKIKITALGYKYEELSIKVNVGEITTTSKVLYENPEAPDGIISGTITDSMNNTVENADVMLYSINENNELNPMAFAKANSKGLYTFINVPPGDYLIKSNQSELIIIESLTEPFSLEASSLFSYNNEPIITYNVNATFNEFESFSVQSINKKYLDITSDLPKVKNLKNASILVRFKTNNSTDVMTLFSASQSTHSSKELALILNGGIINGHIRGDNSSINIKSIEKYSDGIWHIVIMTLGPTGVVIYVDGKKVAESNTVINFTSIASLDSMNIGRNLDDKPEGEWFYMGNIGYVDIFNRVLEVDEITKLSNMTITVGYFNIPFIDFSLKTDKQIIVDKQSGVYLGHPSTVLLDDEKTMYVVYPNGHGKGPVIMKKSMDAGLTWSDRLPTPSSWASSEETPVLYKIKKPDGTMRIQMISGVPRSAAGGFRTAYSDDLGITWSEFIHRFPVGKYQGIVAHASLTQLKKADGSWDNKWMGIFHDGTFNNWKTYLSFDADGNEMWTEPARLLEPHNTIEKAAQLCEIETLRSPDGNQLALLCRCQAKRHNSMIAFSNDEGETWTEPRELQGALMGERHKATYDPISGRLLISFREIIRDPNKTGDIYNWVAGDWVGWVGTYEDLVRNREGQYRIRFIEDFTPSVKSGDCGYAGNEVISDGTFILTSYGYWEPTYDKPYIKTIRLKLEDLDNFNFDNNMEIFEFAKDFSNIQGNNGWYYKEFANGAYKDLIYNTSIGNGIWQGTHEWCRVYKPSILHPGTNQDVVLAFKCPSSGKIKINANVKKANIKSGDGVKANIKYNNIIIWPTNMDWQLISYNNATGYNQDLTIAVKKDDYIYFTINNNGNGDISQDNTFWNPKIEYISYDISVALNKPVTSSPSETAYGRGPDKGNDGDLNTRWCANSGEAYHWWQVDLLDFYDINQVEIIWQYNEVYGFAIEVSSDNKFWRVAFDNASNLKKEQVSLINLNEKSIRYVKIQMKSLPNEKVYPSFFECNVFGNLADIFEFDKDFSNIQGNKGWYYKEFVNGEYKDLTYNTSINNGIWQGSHEWCRIYKPSMLHPGPTQDIVLAFKCPKNGRINITSVVKKANTSSGNGIKVNIKYNNMKIWPIDNEWQSIKYNDSVGYNQDTTIEIEKDGMIYFTVNNNGNGDIGQDNTFWNPKIVYVNDNVTTLNMQGLHGFIGSKDKHYLKEQYSEIIKESENKEWNIIAWKGEKINNEIILWTENNDISSVYVKATDLKDSNGNIISQENISFNFLKYVHAEGSMIPDILDNINTLSIKAKDIQPLWITIKIPNGATSGKYTGEIGVYSSSSDTIKFTIKLEVLNMELPAPDNWDFHLDLWQNPYSVARYFNVPLWSTEHINYLKPHLKLLKSAGQKVITTTIMKDPWNSQTYDPYGGMVKWTKNTNGTFTFDFTDFDIYVQLCIDIGIKKQINCYSMVPWDNRVFYFDKVQNKEVSQSFTPGSVDWINIWKQFINAFVAHVKTKGWESITYIAMDERPLNDMKAVMNLLRNTPLRISGAMNYGNVSDLVDNIHDISLALWEVTDEFYHIIEHRRALGLITTYYVCTGVYPNTFTKSKPGEAVWLGWNTAKYKADGFLRWAYDSWVKDPLISTDHVKFESGDCFLVYPDARSSVRFERLIEGIQDCEKITQLLKIYPEWMFEIEKILKALKGGSGDYSVDYGQEVSIAKEKFNNIVRRIIVGEKPLVPISIDKPATSSPSEADFGRGPEKGNDGNLNTRWCANSGEVYHWWQVDLMDFYDISAVEIIWEKKETYGFAIEVSADNISWRVAFDNTSNLKQEQVSSINLSEKNIRYVKIQMKSLPNDKVYASFIECNVFGVLSNIYEFAKSFSNIQGNNGWYYKEFANGAYKDLIYNTSIGNGIWQGTHEWCRIYKPAMLHPGTNQDVVLAFKCPKSGRINISGNVKKENILGGDGVKVNIKYNNNKVWPLDNEWQLIKYNDDIGYNQDITLDVEKDGVVYFTVNNSGNGEIGQDNTFWNPKIVYVSYEFSALSLQGFFGSKDKHYLNEQYSEIIQESTNKQWDIVGWKGEKITSEIILWTDNDDISSVYVKATDLKDNNGNIIAQENITFNFLKYVQAEGSMIPDILDNVSTVTIKAKSIQPLWVTIKIPNNAMVGKYMGQIAVYGANIDTINFTINLEILNMELPASDNWTFHLDLWQNPYAVARYFNVPLWSTEHINYLKPHLKLLKSAGQKVITTTIMKDPWNSQTYDPYDGMVKWTKETIGTLTFTFNYTDFDRYVQLCMEVGIKNQINCYSMVPWNNRVFYFDRAQNKEVSQSFTPGSADWTTIWKQFITSFVSYLKTKGWENITYVAMDERPTATMNAVFNLLQGTPLKISGAMAYDHVSYVNSKIHDISIAMRNVENEAEVAMLMKNRRNMGFNTTTYLATGDYPNSFTKSNPAESAWIGWYTSKLDADGFLRWAYDSWVEDPLVSTDHVKFESGDCFQVYPERSSVRFERLIEGIQDNEKIRYIMKNHSDWQFEVNKILNSLQRGKSLGDGVDFGVEVNTAKKSLEKIVRRILAGEKPAVSISINKPATSSPSEAAYGRGPEKGNDGALNTRWCANTGEAYHWWQVDLMNSYDISAVEIVWEKNEAYGFAIEVSSDNASWKTVFDNTNNLKKEQVSSINLSEKNVRYVKIQMKSLPSIYVYASFFECNVFGTLSN</sequence>
<protein>
    <submittedName>
        <fullName evidence="6">DUF4091 domain-containing protein</fullName>
    </submittedName>
</protein>
<dbReference type="InterPro" id="IPR013320">
    <property type="entry name" value="ConA-like_dom_sf"/>
</dbReference>
<feature type="region of interest" description="Disordered" evidence="3">
    <location>
        <begin position="1889"/>
        <end position="1908"/>
    </location>
</feature>
<organism evidence="6 7">
    <name type="scientific">Clostridium tarantellae</name>
    <dbReference type="NCBI Taxonomy" id="39493"/>
    <lineage>
        <taxon>Bacteria</taxon>
        <taxon>Bacillati</taxon>
        <taxon>Bacillota</taxon>
        <taxon>Clostridia</taxon>
        <taxon>Eubacteriales</taxon>
        <taxon>Clostridiaceae</taxon>
        <taxon>Clostridium</taxon>
    </lineage>
</organism>
<dbReference type="EMBL" id="WHJC01000052">
    <property type="protein sequence ID" value="MPQ43259.1"/>
    <property type="molecule type" value="Genomic_DNA"/>
</dbReference>
<dbReference type="PROSITE" id="PS50025">
    <property type="entry name" value="LAM_G_DOMAIN"/>
    <property type="match status" value="1"/>
</dbReference>
<dbReference type="Pfam" id="PF00754">
    <property type="entry name" value="F5_F8_type_C"/>
    <property type="match status" value="1"/>
</dbReference>
<dbReference type="PROSITE" id="PS50022">
    <property type="entry name" value="FA58C_3"/>
    <property type="match status" value="3"/>
</dbReference>
<accession>A0A6I1MSP2</accession>
<dbReference type="Gene3D" id="2.120.10.10">
    <property type="match status" value="1"/>
</dbReference>
<keyword evidence="2" id="KW-0378">Hydrolase</keyword>
<evidence type="ECO:0000256" key="1">
    <source>
        <dbReference type="ARBA" id="ARBA00022536"/>
    </source>
</evidence>
<dbReference type="Gene3D" id="2.60.120.260">
    <property type="entry name" value="Galactose-binding domain-like"/>
    <property type="match status" value="3"/>
</dbReference>
<feature type="domain" description="Laminin G" evidence="5">
    <location>
        <begin position="327"/>
        <end position="503"/>
    </location>
</feature>
<reference evidence="6 7" key="1">
    <citation type="submission" date="2019-10" db="EMBL/GenBank/DDBJ databases">
        <title>The Genome Sequence of Clostridium tarantellae Isolated from Fish Brain.</title>
        <authorList>
            <person name="Bano L."/>
            <person name="Kiel M."/>
            <person name="Sales G."/>
            <person name="Doxey A.C."/>
            <person name="Mansfield M.J."/>
            <person name="Schiavone M."/>
            <person name="Rossetto O."/>
            <person name="Pirazzini M."/>
            <person name="Dobrindt U."/>
            <person name="Montecucco C."/>
        </authorList>
    </citation>
    <scope>NUCLEOTIDE SEQUENCE [LARGE SCALE GENOMIC DNA]</scope>
    <source>
        <strain evidence="6 7">DSM 3997</strain>
    </source>
</reference>
<evidence type="ECO:0000313" key="6">
    <source>
        <dbReference type="EMBL" id="MPQ43259.1"/>
    </source>
</evidence>
<dbReference type="Gene3D" id="2.60.120.200">
    <property type="match status" value="1"/>
</dbReference>
<feature type="compositionally biased region" description="Polar residues" evidence="3">
    <location>
        <begin position="2728"/>
        <end position="2737"/>
    </location>
</feature>
<dbReference type="SUPFAM" id="SSF50939">
    <property type="entry name" value="Sialidases"/>
    <property type="match status" value="1"/>
</dbReference>
<dbReference type="OrthoDB" id="9810781at2"/>
<dbReference type="InterPro" id="IPR000421">
    <property type="entry name" value="FA58C"/>
</dbReference>